<dbReference type="GO" id="GO:0008295">
    <property type="term" value="P:spermidine biosynthetic process"/>
    <property type="evidence" value="ECO:0007669"/>
    <property type="project" value="UniProtKB-UniRule"/>
</dbReference>
<evidence type="ECO:0000259" key="9">
    <source>
        <dbReference type="PROSITE" id="PS51006"/>
    </source>
</evidence>
<dbReference type="AlphaFoldDB" id="A0A0M6ZCR3"/>
<dbReference type="EC" id="2.5.1.16" evidence="5"/>
<dbReference type="Gene3D" id="2.30.140.10">
    <property type="entry name" value="Spermidine synthase, tetramerisation domain"/>
    <property type="match status" value="1"/>
</dbReference>
<dbReference type="CDD" id="cd02440">
    <property type="entry name" value="AdoMet_MTases"/>
    <property type="match status" value="1"/>
</dbReference>
<keyword evidence="3 5" id="KW-0745">Spermidine biosynthesis</keyword>
<evidence type="ECO:0000256" key="7">
    <source>
        <dbReference type="RuleBase" id="RU003836"/>
    </source>
</evidence>
<evidence type="ECO:0000256" key="4">
    <source>
        <dbReference type="ARBA" id="ARBA00023115"/>
    </source>
</evidence>
<dbReference type="EMBL" id="CXWC01000013">
    <property type="protein sequence ID" value="CTQ77116.1"/>
    <property type="molecule type" value="Genomic_DNA"/>
</dbReference>
<evidence type="ECO:0000256" key="8">
    <source>
        <dbReference type="RuleBase" id="RU003837"/>
    </source>
</evidence>
<feature type="binding site" evidence="5">
    <location>
        <position position="108"/>
    </location>
    <ligand>
        <name>S-methyl-5'-thioadenosine</name>
        <dbReference type="ChEBI" id="CHEBI:17509"/>
    </ligand>
</feature>
<name>A0A0M6ZCR3_9HYPH</name>
<dbReference type="Pfam" id="PF01564">
    <property type="entry name" value="Spermine_synth"/>
    <property type="match status" value="1"/>
</dbReference>
<dbReference type="InterPro" id="IPR001045">
    <property type="entry name" value="Spermi_synthase"/>
</dbReference>
<accession>A0A0M6ZCR3</accession>
<dbReference type="Gene3D" id="3.40.50.150">
    <property type="entry name" value="Vaccinia Virus protein VP39"/>
    <property type="match status" value="1"/>
</dbReference>
<dbReference type="NCBIfam" id="TIGR00417">
    <property type="entry name" value="speE"/>
    <property type="match status" value="1"/>
</dbReference>
<feature type="binding site" evidence="5">
    <location>
        <position position="64"/>
    </location>
    <ligand>
        <name>spermidine</name>
        <dbReference type="ChEBI" id="CHEBI:57834"/>
    </ligand>
</feature>
<dbReference type="PANTHER" id="PTHR11558">
    <property type="entry name" value="SPERMIDINE/SPERMINE SYNTHASE"/>
    <property type="match status" value="1"/>
</dbReference>
<proteinExistence type="inferred from homology"/>
<feature type="binding site" evidence="5">
    <location>
        <begin position="158"/>
        <end position="161"/>
    </location>
    <ligand>
        <name>spermidine</name>
        <dbReference type="ChEBI" id="CHEBI:57834"/>
    </ligand>
</feature>
<evidence type="ECO:0000256" key="3">
    <source>
        <dbReference type="ARBA" id="ARBA00023066"/>
    </source>
</evidence>
<dbReference type="GeneID" id="97672282"/>
<evidence type="ECO:0000256" key="5">
    <source>
        <dbReference type="HAMAP-Rule" id="MF_00198"/>
    </source>
</evidence>
<keyword evidence="11" id="KW-1185">Reference proteome</keyword>
<dbReference type="InterPro" id="IPR029063">
    <property type="entry name" value="SAM-dependent_MTases_sf"/>
</dbReference>
<dbReference type="PANTHER" id="PTHR11558:SF11">
    <property type="entry name" value="SPERMIDINE SYNTHASE"/>
    <property type="match status" value="1"/>
</dbReference>
<feature type="binding site" evidence="5">
    <location>
        <begin position="140"/>
        <end position="141"/>
    </location>
    <ligand>
        <name>S-methyl-5'-thioadenosine</name>
        <dbReference type="ChEBI" id="CHEBI:17509"/>
    </ligand>
</feature>
<dbReference type="STRING" id="311410.LA5095_03731"/>
<feature type="domain" description="PABS" evidence="9">
    <location>
        <begin position="9"/>
        <end position="238"/>
    </location>
</feature>
<dbReference type="InterPro" id="IPR030373">
    <property type="entry name" value="PABS_CS"/>
</dbReference>
<reference evidence="11" key="1">
    <citation type="submission" date="2015-07" db="EMBL/GenBank/DDBJ databases">
        <authorList>
            <person name="Rodrigo-Torres Lidia"/>
            <person name="Arahal R.David."/>
        </authorList>
    </citation>
    <scope>NUCLEOTIDE SEQUENCE [LARGE SCALE GENOMIC DNA]</scope>
    <source>
        <strain evidence="11">CECT 5096</strain>
    </source>
</reference>
<comment type="function">
    <text evidence="5">Catalyzes the irreversible transfer of a propylamine group from the amino donor S-adenosylmethioninamine (decarboxy-AdoMet) to putrescine (1,4-diaminobutane) to yield spermidine.</text>
</comment>
<dbReference type="RefSeq" id="WP_055117595.1">
    <property type="nucleotide sequence ID" value="NZ_CXWA01000004.1"/>
</dbReference>
<dbReference type="SUPFAM" id="SSF53335">
    <property type="entry name" value="S-adenosyl-L-methionine-dependent methyltransferases"/>
    <property type="match status" value="1"/>
</dbReference>
<dbReference type="PROSITE" id="PS01330">
    <property type="entry name" value="PABS_1"/>
    <property type="match status" value="1"/>
</dbReference>
<dbReference type="GO" id="GO:0004766">
    <property type="term" value="F:spermidine synthase activity"/>
    <property type="evidence" value="ECO:0007669"/>
    <property type="project" value="UniProtKB-UniRule"/>
</dbReference>
<evidence type="ECO:0000313" key="10">
    <source>
        <dbReference type="EMBL" id="CTQ77116.1"/>
    </source>
</evidence>
<evidence type="ECO:0000256" key="2">
    <source>
        <dbReference type="ARBA" id="ARBA00022679"/>
    </source>
</evidence>
<keyword evidence="2 5" id="KW-0808">Transferase</keyword>
<feature type="binding site" evidence="5">
    <location>
        <position position="33"/>
    </location>
    <ligand>
        <name>S-methyl-5'-thioadenosine</name>
        <dbReference type="ChEBI" id="CHEBI:17509"/>
    </ligand>
</feature>
<dbReference type="HAMAP" id="MF_00198">
    <property type="entry name" value="Spermidine_synth"/>
    <property type="match status" value="1"/>
</dbReference>
<dbReference type="GO" id="GO:0005829">
    <property type="term" value="C:cytosol"/>
    <property type="evidence" value="ECO:0007669"/>
    <property type="project" value="TreeGrafter"/>
</dbReference>
<dbReference type="PROSITE" id="PS51006">
    <property type="entry name" value="PABS_2"/>
    <property type="match status" value="1"/>
</dbReference>
<organism evidence="10 11">
    <name type="scientific">Roseibium album</name>
    <dbReference type="NCBI Taxonomy" id="311410"/>
    <lineage>
        <taxon>Bacteria</taxon>
        <taxon>Pseudomonadati</taxon>
        <taxon>Pseudomonadota</taxon>
        <taxon>Alphaproteobacteria</taxon>
        <taxon>Hyphomicrobiales</taxon>
        <taxon>Stappiaceae</taxon>
        <taxon>Roseibium</taxon>
    </lineage>
</organism>
<keyword evidence="4 5" id="KW-0620">Polyamine biosynthesis</keyword>
<feature type="active site" description="Proton acceptor" evidence="5 6">
    <location>
        <position position="158"/>
    </location>
</feature>
<dbReference type="NCBIfam" id="NF002010">
    <property type="entry name" value="PRK00811.1"/>
    <property type="match status" value="1"/>
</dbReference>
<comment type="pathway">
    <text evidence="5">Amine and polyamine biosynthesis; spermidine biosynthesis; spermidine from putrescine: step 1/1.</text>
</comment>
<dbReference type="OrthoDB" id="9793120at2"/>
<comment type="subunit">
    <text evidence="5">Homodimer or homotetramer.</text>
</comment>
<feature type="binding site" evidence="5">
    <location>
        <position position="165"/>
    </location>
    <ligand>
        <name>S-methyl-5'-thioadenosine</name>
        <dbReference type="ChEBI" id="CHEBI:17509"/>
    </ligand>
</feature>
<dbReference type="InterPro" id="IPR037163">
    <property type="entry name" value="Spermidine_synt_N_sf"/>
</dbReference>
<evidence type="ECO:0000313" key="11">
    <source>
        <dbReference type="Proteomes" id="UP000049983"/>
    </source>
</evidence>
<dbReference type="InterPro" id="IPR035246">
    <property type="entry name" value="Spermidine_synt_N"/>
</dbReference>
<dbReference type="Proteomes" id="UP000049983">
    <property type="component" value="Unassembled WGS sequence"/>
</dbReference>
<dbReference type="Pfam" id="PF17284">
    <property type="entry name" value="Spermine_synt_N"/>
    <property type="match status" value="1"/>
</dbReference>
<comment type="similarity">
    <text evidence="1 5 7">Belongs to the spermidine/spermine synthase family.</text>
</comment>
<protein>
    <recommendedName>
        <fullName evidence="5">Polyamine aminopropyltransferase</fullName>
    </recommendedName>
    <alternativeName>
        <fullName evidence="5">Putrescine aminopropyltransferase</fullName>
        <shortName evidence="5">PAPT</shortName>
    </alternativeName>
    <alternativeName>
        <fullName evidence="5">Spermidine synthase</fullName>
        <shortName evidence="5">SPDS</shortName>
        <shortName evidence="5">SPDSY</shortName>
        <ecNumber evidence="5">2.5.1.16</ecNumber>
    </alternativeName>
</protein>
<evidence type="ECO:0000256" key="6">
    <source>
        <dbReference type="PROSITE-ProRule" id="PRU00354"/>
    </source>
</evidence>
<feature type="binding site" evidence="5">
    <location>
        <position position="88"/>
    </location>
    <ligand>
        <name>spermidine</name>
        <dbReference type="ChEBI" id="CHEBI:57834"/>
    </ligand>
</feature>
<dbReference type="InterPro" id="IPR030374">
    <property type="entry name" value="PABS"/>
</dbReference>
<gene>
    <name evidence="5 10" type="primary">speE</name>
    <name evidence="10" type="ORF">LA5096_05013</name>
</gene>
<dbReference type="UniPathway" id="UPA00248">
    <property type="reaction ID" value="UER00314"/>
</dbReference>
<evidence type="ECO:0000256" key="1">
    <source>
        <dbReference type="ARBA" id="ARBA00007867"/>
    </source>
</evidence>
<comment type="catalytic activity">
    <reaction evidence="5 8">
        <text>S-adenosyl 3-(methylsulfanyl)propylamine + putrescine = S-methyl-5'-thioadenosine + spermidine + H(+)</text>
        <dbReference type="Rhea" id="RHEA:12721"/>
        <dbReference type="ChEBI" id="CHEBI:15378"/>
        <dbReference type="ChEBI" id="CHEBI:17509"/>
        <dbReference type="ChEBI" id="CHEBI:57443"/>
        <dbReference type="ChEBI" id="CHEBI:57834"/>
        <dbReference type="ChEBI" id="CHEBI:326268"/>
        <dbReference type="EC" id="2.5.1.16"/>
    </reaction>
</comment>
<sequence>MSEGLVFNEILYPGVQVSYSCEEILYQQKTEHQDLVLFSNPVFGKILMLDGVTQVTTADEFIYHEMMSHVPIIAHGAAKNVLIVGGGDCGLAEEVLKHASVEKLVQVEIDASVVDFSKEHFSDFNQGVLEDPRFELVIADGMKFAAETDHRFDVVIVDSTDPHGPGAVLFSEEFYRNAHRMLTPGGILVTQNGVPFLQRDELVTSVERFSRIFKDAAAYIAAIPTYFGGHMTLGWATDNPDLRRQAVPVLEQRFKAAGFETRYYTPDVHAAAFALPKFILDAVEEGRTKV</sequence>